<dbReference type="Pfam" id="PF08284">
    <property type="entry name" value="RVP_2"/>
    <property type="match status" value="1"/>
</dbReference>
<reference evidence="2" key="1">
    <citation type="journal article" date="2019" name="Plant Biotechnol. J.">
        <title>Genome sequencing of the Australian wild diploid species Gossypium australe highlights disease resistance and delayed gland morphogenesis.</title>
        <authorList>
            <person name="Cai Y."/>
            <person name="Cai X."/>
            <person name="Wang Q."/>
            <person name="Wang P."/>
            <person name="Zhang Y."/>
            <person name="Cai C."/>
            <person name="Xu Y."/>
            <person name="Wang K."/>
            <person name="Zhou Z."/>
            <person name="Wang C."/>
            <person name="Geng S."/>
            <person name="Li B."/>
            <person name="Dong Q."/>
            <person name="Hou Y."/>
            <person name="Wang H."/>
            <person name="Ai P."/>
            <person name="Liu Z."/>
            <person name="Yi F."/>
            <person name="Sun M."/>
            <person name="An G."/>
            <person name="Cheng J."/>
            <person name="Zhang Y."/>
            <person name="Shi Q."/>
            <person name="Xie Y."/>
            <person name="Shi X."/>
            <person name="Chang Y."/>
            <person name="Huang F."/>
            <person name="Chen Y."/>
            <person name="Hong S."/>
            <person name="Mi L."/>
            <person name="Sun Q."/>
            <person name="Zhang L."/>
            <person name="Zhou B."/>
            <person name="Peng R."/>
            <person name="Zhang X."/>
            <person name="Liu F."/>
        </authorList>
    </citation>
    <scope>NUCLEOTIDE SEQUENCE [LARGE SCALE GENOMIC DNA]</scope>
    <source>
        <strain evidence="2">cv. PA1801</strain>
    </source>
</reference>
<proteinExistence type="predicted"/>
<sequence length="248" mass="27985">MTTDSAVRSEVRTPIRAYAIFAREEASSPDIIIGTFSLYNTNVIALIDPGLTHSYVCENLVSSKKLPVEIIEFMIKVSNPLGKYVIVDKACKNCPLMTWAYCFLADLMLLPFDEFDVILGIDWLILYDGVVNCRRKTIELKCQNIEILRIESDESSRLPIVISLMSAQRYVRKGCDAFLAYVLDTKMSEKKIELVPVVCEYPDVFLEELSGLSPIREVEFSIELVPGTSPISIAPYRMAPTKLRELKA</sequence>
<evidence type="ECO:0000313" key="1">
    <source>
        <dbReference type="EMBL" id="KAA3483030.1"/>
    </source>
</evidence>
<gene>
    <name evidence="1" type="ORF">EPI10_005228</name>
</gene>
<dbReference type="CDD" id="cd00303">
    <property type="entry name" value="retropepsin_like"/>
    <property type="match status" value="1"/>
</dbReference>
<dbReference type="Proteomes" id="UP000325315">
    <property type="component" value="Unassembled WGS sequence"/>
</dbReference>
<dbReference type="InterPro" id="IPR021109">
    <property type="entry name" value="Peptidase_aspartic_dom_sf"/>
</dbReference>
<dbReference type="OrthoDB" id="5597136at2759"/>
<organism evidence="1 2">
    <name type="scientific">Gossypium australe</name>
    <dbReference type="NCBI Taxonomy" id="47621"/>
    <lineage>
        <taxon>Eukaryota</taxon>
        <taxon>Viridiplantae</taxon>
        <taxon>Streptophyta</taxon>
        <taxon>Embryophyta</taxon>
        <taxon>Tracheophyta</taxon>
        <taxon>Spermatophyta</taxon>
        <taxon>Magnoliopsida</taxon>
        <taxon>eudicotyledons</taxon>
        <taxon>Gunneridae</taxon>
        <taxon>Pentapetalae</taxon>
        <taxon>rosids</taxon>
        <taxon>malvids</taxon>
        <taxon>Malvales</taxon>
        <taxon>Malvaceae</taxon>
        <taxon>Malvoideae</taxon>
        <taxon>Gossypium</taxon>
    </lineage>
</organism>
<protein>
    <submittedName>
        <fullName evidence="1">RVP_2 domain-containing protein</fullName>
    </submittedName>
</protein>
<dbReference type="PANTHER" id="PTHR15503:SF45">
    <property type="entry name" value="RNA-DIRECTED DNA POLYMERASE HOMOLOG"/>
    <property type="match status" value="1"/>
</dbReference>
<dbReference type="InterPro" id="IPR032567">
    <property type="entry name" value="RTL1-rel"/>
</dbReference>
<evidence type="ECO:0000313" key="2">
    <source>
        <dbReference type="Proteomes" id="UP000325315"/>
    </source>
</evidence>
<dbReference type="AlphaFoldDB" id="A0A5B6WMR3"/>
<keyword evidence="2" id="KW-1185">Reference proteome</keyword>
<dbReference type="PANTHER" id="PTHR15503">
    <property type="entry name" value="LDOC1 RELATED"/>
    <property type="match status" value="1"/>
</dbReference>
<accession>A0A5B6WMR3</accession>
<comment type="caution">
    <text evidence="1">The sequence shown here is derived from an EMBL/GenBank/DDBJ whole genome shotgun (WGS) entry which is preliminary data.</text>
</comment>
<name>A0A5B6WMR3_9ROSI</name>
<dbReference type="EMBL" id="SMMG02000002">
    <property type="protein sequence ID" value="KAA3483030.1"/>
    <property type="molecule type" value="Genomic_DNA"/>
</dbReference>
<dbReference type="Gene3D" id="2.40.70.10">
    <property type="entry name" value="Acid Proteases"/>
    <property type="match status" value="1"/>
</dbReference>